<gene>
    <name evidence="2" type="ORF">SAY87_001483</name>
</gene>
<reference evidence="2 3" key="1">
    <citation type="journal article" date="2023" name="Hortic Res">
        <title>Pangenome of water caltrop reveals structural variations and asymmetric subgenome divergence after allopolyploidization.</title>
        <authorList>
            <person name="Zhang X."/>
            <person name="Chen Y."/>
            <person name="Wang L."/>
            <person name="Yuan Y."/>
            <person name="Fang M."/>
            <person name="Shi L."/>
            <person name="Lu R."/>
            <person name="Comes H.P."/>
            <person name="Ma Y."/>
            <person name="Chen Y."/>
            <person name="Huang G."/>
            <person name="Zhou Y."/>
            <person name="Zheng Z."/>
            <person name="Qiu Y."/>
        </authorList>
    </citation>
    <scope>NUCLEOTIDE SEQUENCE [LARGE SCALE GENOMIC DNA]</scope>
    <source>
        <tissue evidence="2">Roots</tissue>
    </source>
</reference>
<evidence type="ECO:0000256" key="1">
    <source>
        <dbReference type="SAM" id="MobiDB-lite"/>
    </source>
</evidence>
<comment type="caution">
    <text evidence="2">The sequence shown here is derived from an EMBL/GenBank/DDBJ whole genome shotgun (WGS) entry which is preliminary data.</text>
</comment>
<organism evidence="2 3">
    <name type="scientific">Trapa incisa</name>
    <dbReference type="NCBI Taxonomy" id="236973"/>
    <lineage>
        <taxon>Eukaryota</taxon>
        <taxon>Viridiplantae</taxon>
        <taxon>Streptophyta</taxon>
        <taxon>Embryophyta</taxon>
        <taxon>Tracheophyta</taxon>
        <taxon>Spermatophyta</taxon>
        <taxon>Magnoliopsida</taxon>
        <taxon>eudicotyledons</taxon>
        <taxon>Gunneridae</taxon>
        <taxon>Pentapetalae</taxon>
        <taxon>rosids</taxon>
        <taxon>malvids</taxon>
        <taxon>Myrtales</taxon>
        <taxon>Lythraceae</taxon>
        <taxon>Trapa</taxon>
    </lineage>
</organism>
<sequence length="64" mass="7626">MAIECTKRWHVDSLTNRKRGRQTELQPQPQRTVSTPRNSWKTMAWDSQWLPSTSMPKEKLQLED</sequence>
<feature type="compositionally biased region" description="Polar residues" evidence="1">
    <location>
        <begin position="23"/>
        <end position="39"/>
    </location>
</feature>
<evidence type="ECO:0000313" key="2">
    <source>
        <dbReference type="EMBL" id="KAK4743482.1"/>
    </source>
</evidence>
<proteinExistence type="predicted"/>
<keyword evidence="3" id="KW-1185">Reference proteome</keyword>
<evidence type="ECO:0000313" key="3">
    <source>
        <dbReference type="Proteomes" id="UP001345219"/>
    </source>
</evidence>
<feature type="region of interest" description="Disordered" evidence="1">
    <location>
        <begin position="1"/>
        <end position="39"/>
    </location>
</feature>
<protein>
    <submittedName>
        <fullName evidence="2">Uncharacterized protein</fullName>
    </submittedName>
</protein>
<accession>A0AAN7JHF8</accession>
<dbReference type="Proteomes" id="UP001345219">
    <property type="component" value="Chromosome 1"/>
</dbReference>
<dbReference type="EMBL" id="JAXIOK010000023">
    <property type="protein sequence ID" value="KAK4743482.1"/>
    <property type="molecule type" value="Genomic_DNA"/>
</dbReference>
<dbReference type="AlphaFoldDB" id="A0AAN7JHF8"/>
<name>A0AAN7JHF8_9MYRT</name>
<feature type="compositionally biased region" description="Basic and acidic residues" evidence="1">
    <location>
        <begin position="1"/>
        <end position="11"/>
    </location>
</feature>